<gene>
    <name evidence="1" type="ORF">SAMN02745134_01753</name>
</gene>
<keyword evidence="2" id="KW-1185">Reference proteome</keyword>
<dbReference type="OrthoDB" id="2087128at2"/>
<evidence type="ECO:0000313" key="1">
    <source>
        <dbReference type="EMBL" id="SMC22898.1"/>
    </source>
</evidence>
<dbReference type="RefSeq" id="WP_084115229.1">
    <property type="nucleotide sequence ID" value="NZ_FWXH01000004.1"/>
</dbReference>
<dbReference type="STRING" id="1121291.SAMN02745134_01753"/>
<proteinExistence type="predicted"/>
<accession>A0A1W1XHC4</accession>
<dbReference type="EMBL" id="FWXH01000004">
    <property type="protein sequence ID" value="SMC22898.1"/>
    <property type="molecule type" value="Genomic_DNA"/>
</dbReference>
<evidence type="ECO:0000313" key="2">
    <source>
        <dbReference type="Proteomes" id="UP000192468"/>
    </source>
</evidence>
<organism evidence="1 2">
    <name type="scientific">Clostridium acidisoli DSM 12555</name>
    <dbReference type="NCBI Taxonomy" id="1121291"/>
    <lineage>
        <taxon>Bacteria</taxon>
        <taxon>Bacillati</taxon>
        <taxon>Bacillota</taxon>
        <taxon>Clostridia</taxon>
        <taxon>Eubacteriales</taxon>
        <taxon>Clostridiaceae</taxon>
        <taxon>Clostridium</taxon>
    </lineage>
</organism>
<protein>
    <submittedName>
        <fullName evidence="1">Uncharacterized protein</fullName>
    </submittedName>
</protein>
<reference evidence="1 2" key="1">
    <citation type="submission" date="2017-04" db="EMBL/GenBank/DDBJ databases">
        <authorList>
            <person name="Afonso C.L."/>
            <person name="Miller P.J."/>
            <person name="Scott M.A."/>
            <person name="Spackman E."/>
            <person name="Goraichik I."/>
            <person name="Dimitrov K.M."/>
            <person name="Suarez D.L."/>
            <person name="Swayne D.E."/>
        </authorList>
    </citation>
    <scope>NUCLEOTIDE SEQUENCE [LARGE SCALE GENOMIC DNA]</scope>
    <source>
        <strain evidence="1 2">DSM 12555</strain>
    </source>
</reference>
<name>A0A1W1XHC4_9CLOT</name>
<dbReference type="AlphaFoldDB" id="A0A1W1XHC4"/>
<sequence>MIPEYCKQCVNRQMNPYIPIDFEANPTPHSLGINEEEPRQMNQNNIANVPNVSNNDSDFPIAPGSPTVLGIEYTQGFLRTIIGRRVRVTFLIGTDSLTDRTGILEEVGISYIILRDVNTNVKTLCDIYSIKFVVIFS</sequence>
<dbReference type="Proteomes" id="UP000192468">
    <property type="component" value="Unassembled WGS sequence"/>
</dbReference>